<dbReference type="Pfam" id="PF00356">
    <property type="entry name" value="LacI"/>
    <property type="match status" value="1"/>
</dbReference>
<evidence type="ECO:0000256" key="2">
    <source>
        <dbReference type="ARBA" id="ARBA00023125"/>
    </source>
</evidence>
<sequence length="351" mass="37635">MPTKADPSSPDGTAPGKITIADIAAEAGVSVPTVSKVMNGRADVAPHTRERVEAIIRRHGYQRRADERSRRSNLVELMFHELESAWALEIIRGAEQVAADNGLALVLSESQGRLTPGHGWLEGVIARKPLAVISVFSDLTGQQLAKLRARDIPVVVVDPIGEPDLDTPSIGATNWNGGLTATRHLIELGHTRIAMIGGPERVLCSRARVDGYRAALETAGLQVDPDLIRYGDFHVASGHRQFAPLLDGPNRPTAVFAGSDLQALGVYEAARAAGLRVPEDLSIIGFDDLPVAQWVGPPLTTIRQPLQDMAAAGTRLAITLARGEEPEHRRIELATSLVVRQSTAPPRGRAV</sequence>
<dbReference type="Pfam" id="PF13377">
    <property type="entry name" value="Peripla_BP_3"/>
    <property type="match status" value="1"/>
</dbReference>
<accession>A0A918AU68</accession>
<evidence type="ECO:0000313" key="6">
    <source>
        <dbReference type="Proteomes" id="UP000639606"/>
    </source>
</evidence>
<dbReference type="PANTHER" id="PTHR30146">
    <property type="entry name" value="LACI-RELATED TRANSCRIPTIONAL REPRESSOR"/>
    <property type="match status" value="1"/>
</dbReference>
<dbReference type="InterPro" id="IPR000843">
    <property type="entry name" value="HTH_LacI"/>
</dbReference>
<dbReference type="SUPFAM" id="SSF53822">
    <property type="entry name" value="Periplasmic binding protein-like I"/>
    <property type="match status" value="1"/>
</dbReference>
<dbReference type="SMART" id="SM00354">
    <property type="entry name" value="HTH_LACI"/>
    <property type="match status" value="1"/>
</dbReference>
<dbReference type="PROSITE" id="PS50932">
    <property type="entry name" value="HTH_LACI_2"/>
    <property type="match status" value="1"/>
</dbReference>
<organism evidence="5 6">
    <name type="scientific">Saccharothrix coeruleofusca</name>
    <dbReference type="NCBI Taxonomy" id="33919"/>
    <lineage>
        <taxon>Bacteria</taxon>
        <taxon>Bacillati</taxon>
        <taxon>Actinomycetota</taxon>
        <taxon>Actinomycetes</taxon>
        <taxon>Pseudonocardiales</taxon>
        <taxon>Pseudonocardiaceae</taxon>
        <taxon>Saccharothrix</taxon>
    </lineage>
</organism>
<keyword evidence="1" id="KW-0805">Transcription regulation</keyword>
<dbReference type="PROSITE" id="PS00356">
    <property type="entry name" value="HTH_LACI_1"/>
    <property type="match status" value="1"/>
</dbReference>
<dbReference type="EMBL" id="BMRG01000017">
    <property type="protein sequence ID" value="GGP77194.1"/>
    <property type="molecule type" value="Genomic_DNA"/>
</dbReference>
<dbReference type="GO" id="GO:0000976">
    <property type="term" value="F:transcription cis-regulatory region binding"/>
    <property type="evidence" value="ECO:0007669"/>
    <property type="project" value="TreeGrafter"/>
</dbReference>
<proteinExistence type="predicted"/>
<keyword evidence="6" id="KW-1185">Reference proteome</keyword>
<dbReference type="RefSeq" id="WP_189226557.1">
    <property type="nucleotide sequence ID" value="NZ_BMRG01000017.1"/>
</dbReference>
<evidence type="ECO:0000256" key="3">
    <source>
        <dbReference type="ARBA" id="ARBA00023163"/>
    </source>
</evidence>
<reference evidence="5" key="2">
    <citation type="submission" date="2020-09" db="EMBL/GenBank/DDBJ databases">
        <authorList>
            <person name="Sun Q."/>
            <person name="Ohkuma M."/>
        </authorList>
    </citation>
    <scope>NUCLEOTIDE SEQUENCE</scope>
    <source>
        <strain evidence="5">JCM 3313</strain>
    </source>
</reference>
<gene>
    <name evidence="5" type="primary">lacI</name>
    <name evidence="5" type="ORF">GCM10010185_58540</name>
</gene>
<dbReference type="AlphaFoldDB" id="A0A918AU68"/>
<evidence type="ECO:0000256" key="1">
    <source>
        <dbReference type="ARBA" id="ARBA00023015"/>
    </source>
</evidence>
<dbReference type="Proteomes" id="UP000639606">
    <property type="component" value="Unassembled WGS sequence"/>
</dbReference>
<dbReference type="PANTHER" id="PTHR30146:SF153">
    <property type="entry name" value="LACTOSE OPERON REPRESSOR"/>
    <property type="match status" value="1"/>
</dbReference>
<dbReference type="CDD" id="cd06296">
    <property type="entry name" value="PBP1_CatR-like"/>
    <property type="match status" value="1"/>
</dbReference>
<comment type="caution">
    <text evidence="5">The sequence shown here is derived from an EMBL/GenBank/DDBJ whole genome shotgun (WGS) entry which is preliminary data.</text>
</comment>
<dbReference type="GO" id="GO:0003700">
    <property type="term" value="F:DNA-binding transcription factor activity"/>
    <property type="evidence" value="ECO:0007669"/>
    <property type="project" value="TreeGrafter"/>
</dbReference>
<dbReference type="InterPro" id="IPR028082">
    <property type="entry name" value="Peripla_BP_I"/>
</dbReference>
<protein>
    <submittedName>
        <fullName evidence="5">LacI family transcriptional regulator</fullName>
    </submittedName>
</protein>
<evidence type="ECO:0000259" key="4">
    <source>
        <dbReference type="PROSITE" id="PS50932"/>
    </source>
</evidence>
<dbReference type="Gene3D" id="1.10.260.40">
    <property type="entry name" value="lambda repressor-like DNA-binding domains"/>
    <property type="match status" value="1"/>
</dbReference>
<evidence type="ECO:0000313" key="5">
    <source>
        <dbReference type="EMBL" id="GGP77194.1"/>
    </source>
</evidence>
<feature type="domain" description="HTH lacI-type" evidence="4">
    <location>
        <begin position="18"/>
        <end position="72"/>
    </location>
</feature>
<reference evidence="5" key="1">
    <citation type="journal article" date="2014" name="Int. J. Syst. Evol. Microbiol.">
        <title>Complete genome sequence of Corynebacterium casei LMG S-19264T (=DSM 44701T), isolated from a smear-ripened cheese.</title>
        <authorList>
            <consortium name="US DOE Joint Genome Institute (JGI-PGF)"/>
            <person name="Walter F."/>
            <person name="Albersmeier A."/>
            <person name="Kalinowski J."/>
            <person name="Ruckert C."/>
        </authorList>
    </citation>
    <scope>NUCLEOTIDE SEQUENCE</scope>
    <source>
        <strain evidence="5">JCM 3313</strain>
    </source>
</reference>
<dbReference type="InterPro" id="IPR046335">
    <property type="entry name" value="LacI/GalR-like_sensor"/>
</dbReference>
<dbReference type="Gene3D" id="3.40.50.2300">
    <property type="match status" value="2"/>
</dbReference>
<name>A0A918AU68_9PSEU</name>
<keyword evidence="3" id="KW-0804">Transcription</keyword>
<dbReference type="SUPFAM" id="SSF47413">
    <property type="entry name" value="lambda repressor-like DNA-binding domains"/>
    <property type="match status" value="1"/>
</dbReference>
<keyword evidence="2" id="KW-0238">DNA-binding</keyword>
<dbReference type="InterPro" id="IPR010982">
    <property type="entry name" value="Lambda_DNA-bd_dom_sf"/>
</dbReference>
<dbReference type="CDD" id="cd01392">
    <property type="entry name" value="HTH_LacI"/>
    <property type="match status" value="1"/>
</dbReference>